<dbReference type="InterPro" id="IPR036388">
    <property type="entry name" value="WH-like_DNA-bd_sf"/>
</dbReference>
<dbReference type="GO" id="GO:0003677">
    <property type="term" value="F:DNA binding"/>
    <property type="evidence" value="ECO:0007669"/>
    <property type="project" value="UniProtKB-KW"/>
</dbReference>
<reference evidence="8 9" key="1">
    <citation type="submission" date="2018-02" db="EMBL/GenBank/DDBJ databases">
        <title>Novel Leptospira species isolated from soil and water in Japan.</title>
        <authorList>
            <person name="Nakao R."/>
            <person name="Masuzawa T."/>
        </authorList>
    </citation>
    <scope>NUCLEOTIDE SEQUENCE [LARGE SCALE GENOMIC DNA]</scope>
    <source>
        <strain evidence="8 9">YH101</strain>
    </source>
</reference>
<dbReference type="Pfam" id="PF08281">
    <property type="entry name" value="Sigma70_r4_2"/>
    <property type="match status" value="1"/>
</dbReference>
<dbReference type="Gene3D" id="1.10.10.10">
    <property type="entry name" value="Winged helix-like DNA-binding domain superfamily/Winged helix DNA-binding domain"/>
    <property type="match status" value="1"/>
</dbReference>
<proteinExistence type="inferred from homology"/>
<keyword evidence="2" id="KW-0805">Transcription regulation</keyword>
<dbReference type="NCBIfam" id="TIGR02937">
    <property type="entry name" value="sigma70-ECF"/>
    <property type="match status" value="1"/>
</dbReference>
<sequence length="275" mass="31938">MEDPHLHIWEKCIQGNRKAFEDLVRFFQPKVFALSLKFLWNPEDAEDATQEILIKVITNLGSFRKESKLSTWVYRIASNHLINSKRSLLEQKSIRFRQVEQELSKGNIIPSETNESTKNLALHVQAACTHAILLCLKRSYRIAFLLGEVFQVSSEEGAWIMNISEANFRKRLSRARIKMDQFLGKHCGLAKESNACRCENRIAYSQKSKRIDAYLKLSEHMKEKGTWKPKPLLMASRTVRKAAEIYSQGPDFQSRQDFLKKCKESIETNQWSILN</sequence>
<dbReference type="InterPro" id="IPR007627">
    <property type="entry name" value="RNA_pol_sigma70_r2"/>
</dbReference>
<gene>
    <name evidence="8" type="ORF">LPTSP4_27710</name>
</gene>
<dbReference type="AlphaFoldDB" id="A0A2P2E304"/>
<dbReference type="Pfam" id="PF04542">
    <property type="entry name" value="Sigma70_r2"/>
    <property type="match status" value="1"/>
</dbReference>
<dbReference type="PANTHER" id="PTHR43133:SF8">
    <property type="entry name" value="RNA POLYMERASE SIGMA FACTOR HI_1459-RELATED"/>
    <property type="match status" value="1"/>
</dbReference>
<evidence type="ECO:0000259" key="7">
    <source>
        <dbReference type="Pfam" id="PF08281"/>
    </source>
</evidence>
<evidence type="ECO:0000256" key="1">
    <source>
        <dbReference type="ARBA" id="ARBA00010641"/>
    </source>
</evidence>
<name>A0A2P2E304_9LEPT</name>
<evidence type="ECO:0000256" key="2">
    <source>
        <dbReference type="ARBA" id="ARBA00023015"/>
    </source>
</evidence>
<dbReference type="Gene3D" id="1.10.1740.10">
    <property type="match status" value="1"/>
</dbReference>
<dbReference type="SUPFAM" id="SSF88946">
    <property type="entry name" value="Sigma2 domain of RNA polymerase sigma factors"/>
    <property type="match status" value="1"/>
</dbReference>
<keyword evidence="4" id="KW-0238">DNA-binding</keyword>
<comment type="caution">
    <text evidence="8">The sequence shown here is derived from an EMBL/GenBank/DDBJ whole genome shotgun (WGS) entry which is preliminary data.</text>
</comment>
<keyword evidence="3" id="KW-0731">Sigma factor</keyword>
<dbReference type="GO" id="GO:0016987">
    <property type="term" value="F:sigma factor activity"/>
    <property type="evidence" value="ECO:0007669"/>
    <property type="project" value="UniProtKB-KW"/>
</dbReference>
<evidence type="ECO:0000259" key="6">
    <source>
        <dbReference type="Pfam" id="PF04542"/>
    </source>
</evidence>
<evidence type="ECO:0000256" key="3">
    <source>
        <dbReference type="ARBA" id="ARBA00023082"/>
    </source>
</evidence>
<dbReference type="InterPro" id="IPR014284">
    <property type="entry name" value="RNA_pol_sigma-70_dom"/>
</dbReference>
<evidence type="ECO:0000313" key="9">
    <source>
        <dbReference type="Proteomes" id="UP000245133"/>
    </source>
</evidence>
<keyword evidence="5" id="KW-0804">Transcription</keyword>
<evidence type="ECO:0000313" key="8">
    <source>
        <dbReference type="EMBL" id="GBF51239.1"/>
    </source>
</evidence>
<accession>A0A2P2E304</accession>
<dbReference type="EMBL" id="BFBB01000008">
    <property type="protein sequence ID" value="GBF51239.1"/>
    <property type="molecule type" value="Genomic_DNA"/>
</dbReference>
<dbReference type="InterPro" id="IPR039425">
    <property type="entry name" value="RNA_pol_sigma-70-like"/>
</dbReference>
<dbReference type="InterPro" id="IPR013325">
    <property type="entry name" value="RNA_pol_sigma_r2"/>
</dbReference>
<dbReference type="OrthoDB" id="9784984at2"/>
<comment type="similarity">
    <text evidence="1">Belongs to the sigma-70 factor family. ECF subfamily.</text>
</comment>
<dbReference type="RefSeq" id="WP_108977602.1">
    <property type="nucleotide sequence ID" value="NZ_BFBB01000008.1"/>
</dbReference>
<evidence type="ECO:0000256" key="5">
    <source>
        <dbReference type="ARBA" id="ARBA00023163"/>
    </source>
</evidence>
<dbReference type="Proteomes" id="UP000245133">
    <property type="component" value="Unassembled WGS sequence"/>
</dbReference>
<dbReference type="GO" id="GO:0006352">
    <property type="term" value="P:DNA-templated transcription initiation"/>
    <property type="evidence" value="ECO:0007669"/>
    <property type="project" value="InterPro"/>
</dbReference>
<keyword evidence="9" id="KW-1185">Reference proteome</keyword>
<dbReference type="InterPro" id="IPR013249">
    <property type="entry name" value="RNA_pol_sigma70_r4_t2"/>
</dbReference>
<evidence type="ECO:0000256" key="4">
    <source>
        <dbReference type="ARBA" id="ARBA00023125"/>
    </source>
</evidence>
<organism evidence="8 9">
    <name type="scientific">Leptospira ryugenii</name>
    <dbReference type="NCBI Taxonomy" id="1917863"/>
    <lineage>
        <taxon>Bacteria</taxon>
        <taxon>Pseudomonadati</taxon>
        <taxon>Spirochaetota</taxon>
        <taxon>Spirochaetia</taxon>
        <taxon>Leptospirales</taxon>
        <taxon>Leptospiraceae</taxon>
        <taxon>Leptospira</taxon>
    </lineage>
</organism>
<dbReference type="InterPro" id="IPR013324">
    <property type="entry name" value="RNA_pol_sigma_r3/r4-like"/>
</dbReference>
<dbReference type="PANTHER" id="PTHR43133">
    <property type="entry name" value="RNA POLYMERASE ECF-TYPE SIGMA FACTO"/>
    <property type="match status" value="1"/>
</dbReference>
<protein>
    <submittedName>
        <fullName evidence="8">Sigma-70 region 2</fullName>
    </submittedName>
</protein>
<feature type="domain" description="RNA polymerase sigma-70 region 2" evidence="6">
    <location>
        <begin position="23"/>
        <end position="87"/>
    </location>
</feature>
<feature type="domain" description="RNA polymerase sigma factor 70 region 4 type 2" evidence="7">
    <location>
        <begin position="129"/>
        <end position="179"/>
    </location>
</feature>
<dbReference type="SUPFAM" id="SSF88659">
    <property type="entry name" value="Sigma3 and sigma4 domains of RNA polymerase sigma factors"/>
    <property type="match status" value="1"/>
</dbReference>